<dbReference type="PANTHER" id="PTHR30524">
    <property type="entry name" value="MANNITOL-1-PHOSPHATE 5-DEHYDROGENASE"/>
    <property type="match status" value="1"/>
</dbReference>
<evidence type="ECO:0000313" key="6">
    <source>
        <dbReference type="EMBL" id="GAE32079.1"/>
    </source>
</evidence>
<evidence type="ECO:0000259" key="5">
    <source>
        <dbReference type="Pfam" id="PF08125"/>
    </source>
</evidence>
<keyword evidence="7" id="KW-1185">Reference proteome</keyword>
<dbReference type="InterPro" id="IPR008927">
    <property type="entry name" value="6-PGluconate_DH-like_C_sf"/>
</dbReference>
<dbReference type="GO" id="GO:0005829">
    <property type="term" value="C:cytosol"/>
    <property type="evidence" value="ECO:0007669"/>
    <property type="project" value="TreeGrafter"/>
</dbReference>
<dbReference type="Gene3D" id="1.10.1040.10">
    <property type="entry name" value="N-(1-d-carboxylethyl)-l-norvaline Dehydrogenase, domain 2"/>
    <property type="match status" value="1"/>
</dbReference>
<dbReference type="AlphaFoldDB" id="W4QL61"/>
<dbReference type="Pfam" id="PF01232">
    <property type="entry name" value="Mannitol_dh"/>
    <property type="match status" value="1"/>
</dbReference>
<dbReference type="RefSeq" id="WP_035346324.1">
    <property type="nucleotide sequence ID" value="NZ_BAUU01000028.1"/>
</dbReference>
<evidence type="ECO:0000256" key="3">
    <source>
        <dbReference type="ARBA" id="ARBA00048615"/>
    </source>
</evidence>
<comment type="caution">
    <text evidence="6">The sequence shown here is derived from an EMBL/GenBank/DDBJ whole genome shotgun (WGS) entry which is preliminary data.</text>
</comment>
<dbReference type="PANTHER" id="PTHR30524:SF0">
    <property type="entry name" value="ALTRONATE OXIDOREDUCTASE-RELATED"/>
    <property type="match status" value="1"/>
</dbReference>
<dbReference type="GO" id="GO:0019592">
    <property type="term" value="P:mannitol catabolic process"/>
    <property type="evidence" value="ECO:0007669"/>
    <property type="project" value="TreeGrafter"/>
</dbReference>
<dbReference type="InterPro" id="IPR013328">
    <property type="entry name" value="6PGD_dom2"/>
</dbReference>
<dbReference type="SUPFAM" id="SSF48179">
    <property type="entry name" value="6-phosphogluconate dehydrogenase C-terminal domain-like"/>
    <property type="match status" value="1"/>
</dbReference>
<dbReference type="OrthoDB" id="9768714at2"/>
<dbReference type="SUPFAM" id="SSF51735">
    <property type="entry name" value="NAD(P)-binding Rossmann-fold domains"/>
    <property type="match status" value="1"/>
</dbReference>
<dbReference type="Proteomes" id="UP000018895">
    <property type="component" value="Unassembled WGS sequence"/>
</dbReference>
<dbReference type="STRING" id="1236971.JCM9152_3595"/>
<dbReference type="GO" id="GO:0008926">
    <property type="term" value="F:mannitol-1-phosphate 5-dehydrogenase activity"/>
    <property type="evidence" value="ECO:0007669"/>
    <property type="project" value="UniProtKB-EC"/>
</dbReference>
<gene>
    <name evidence="6" type="ORF">JCM9152_3595</name>
</gene>
<feature type="domain" description="Mannitol dehydrogenase C-terminal" evidence="5">
    <location>
        <begin position="283"/>
        <end position="488"/>
    </location>
</feature>
<proteinExistence type="predicted"/>
<evidence type="ECO:0000256" key="1">
    <source>
        <dbReference type="ARBA" id="ARBA00023002"/>
    </source>
</evidence>
<dbReference type="InterPro" id="IPR013118">
    <property type="entry name" value="Mannitol_DH_C"/>
</dbReference>
<dbReference type="Pfam" id="PF08125">
    <property type="entry name" value="Mannitol_dh_C"/>
    <property type="match status" value="1"/>
</dbReference>
<name>W4QL61_9BACI</name>
<organism evidence="6 7">
    <name type="scientific">Halalkalibacter hemicellulosilyticusJCM 9152</name>
    <dbReference type="NCBI Taxonomy" id="1236971"/>
    <lineage>
        <taxon>Bacteria</taxon>
        <taxon>Bacillati</taxon>
        <taxon>Bacillota</taxon>
        <taxon>Bacilli</taxon>
        <taxon>Bacillales</taxon>
        <taxon>Bacillaceae</taxon>
        <taxon>Halalkalibacter</taxon>
    </lineage>
</organism>
<keyword evidence="1" id="KW-0560">Oxidoreductase</keyword>
<keyword evidence="2" id="KW-0520">NAD</keyword>
<feature type="domain" description="Mannitol dehydrogenase N-terminal" evidence="4">
    <location>
        <begin position="28"/>
        <end position="265"/>
    </location>
</feature>
<evidence type="ECO:0000259" key="4">
    <source>
        <dbReference type="Pfam" id="PF01232"/>
    </source>
</evidence>
<dbReference type="InterPro" id="IPR036291">
    <property type="entry name" value="NAD(P)-bd_dom_sf"/>
</dbReference>
<protein>
    <submittedName>
        <fullName evidence="6">Altronate oxidoreductase</fullName>
    </submittedName>
</protein>
<dbReference type="Gene3D" id="3.40.50.720">
    <property type="entry name" value="NAD(P)-binding Rossmann-like Domain"/>
    <property type="match status" value="1"/>
</dbReference>
<reference evidence="6" key="1">
    <citation type="journal article" date="2014" name="Genome Announc.">
        <title>Draft Genome Sequences of Three Alkaliphilic Bacillus Strains, Bacillus wakoensis JCM 9140T, Bacillus akibai JCM 9157T, and Bacillus hemicellulosilyticus JCM 9152T.</title>
        <authorList>
            <person name="Yuki M."/>
            <person name="Oshima K."/>
            <person name="Suda W."/>
            <person name="Oshida Y."/>
            <person name="Kitamura K."/>
            <person name="Iida T."/>
            <person name="Hattori M."/>
            <person name="Ohkuma M."/>
        </authorList>
    </citation>
    <scope>NUCLEOTIDE SEQUENCE [LARGE SCALE GENOMIC DNA]</scope>
    <source>
        <strain evidence="6">JCM 9152</strain>
    </source>
</reference>
<dbReference type="EMBL" id="BAUU01000028">
    <property type="protein sequence ID" value="GAE32079.1"/>
    <property type="molecule type" value="Genomic_DNA"/>
</dbReference>
<dbReference type="NCBIfam" id="NF002969">
    <property type="entry name" value="PRK03643.1"/>
    <property type="match status" value="1"/>
</dbReference>
<comment type="catalytic activity">
    <reaction evidence="3">
        <text>D-mannitol 1-phosphate + NAD(+) = beta-D-fructose 6-phosphate + NADH + H(+)</text>
        <dbReference type="Rhea" id="RHEA:19661"/>
        <dbReference type="ChEBI" id="CHEBI:15378"/>
        <dbReference type="ChEBI" id="CHEBI:57540"/>
        <dbReference type="ChEBI" id="CHEBI:57634"/>
        <dbReference type="ChEBI" id="CHEBI:57945"/>
        <dbReference type="ChEBI" id="CHEBI:61381"/>
        <dbReference type="EC" id="1.1.1.17"/>
    </reaction>
</comment>
<sequence length="508" mass="58354">MKTLTKRLLETEGSQNAEYVELDQLPEKVLQFGKGNFLRAFVDWQIHQLNKQHLFNGKVVIYQPSPHGQSKAFLEDQDFLYTVVLRGIENGKKVDTSEVISSVSRSLAYDQWSYALELASSEELELIVSNTTEAGITYVAEAPPNKEDIPKSFPTKLTMFLFERYQRLGEREAPGLTILPCELIEQNGTKLKEYTIKYARDWQLPESFIEWIKNKNTFCNTLVDRIVTGYPHDSIEEYRERLGYEDKGLTVGEPYHLFVIDGDEAVQRVFPLIAGRLNVKWGDITPYREIKVRLLNGPHTMMFSVGHLYGLKTVQEVMETEATRQFVEAAFREIKQVVRGDEQEKEAFIASVKERFLNPYNHHHLLDIGLNAVNKFKARLLPTLKRFVEEKEELPQSIVFSMASLFLYYKPIRREEDGLIGLSNGVEYKMKENDDVLSLVTQAWELYDKGGKLATVVSSLLEAEHVWGEDLSRLPGLQDAVTNDLQRMLEEGMSSSLEHLLNTCKRAE</sequence>
<dbReference type="InterPro" id="IPR013131">
    <property type="entry name" value="Mannitol_DH_N"/>
</dbReference>
<accession>W4QL61</accession>
<evidence type="ECO:0000256" key="2">
    <source>
        <dbReference type="ARBA" id="ARBA00023027"/>
    </source>
</evidence>
<evidence type="ECO:0000313" key="7">
    <source>
        <dbReference type="Proteomes" id="UP000018895"/>
    </source>
</evidence>